<proteinExistence type="predicted"/>
<accession>A0A6L7FY70</accession>
<organism evidence="1 2">
    <name type="scientific">Pseudooceanicola albus</name>
    <dbReference type="NCBI Taxonomy" id="2692189"/>
    <lineage>
        <taxon>Bacteria</taxon>
        <taxon>Pseudomonadati</taxon>
        <taxon>Pseudomonadota</taxon>
        <taxon>Alphaproteobacteria</taxon>
        <taxon>Rhodobacterales</taxon>
        <taxon>Paracoccaceae</taxon>
        <taxon>Pseudooceanicola</taxon>
    </lineage>
</organism>
<keyword evidence="2" id="KW-1185">Reference proteome</keyword>
<reference evidence="1 2" key="1">
    <citation type="submission" date="2019-12" db="EMBL/GenBank/DDBJ databases">
        <authorList>
            <person name="Li M."/>
        </authorList>
    </citation>
    <scope>NUCLEOTIDE SEQUENCE [LARGE SCALE GENOMIC DNA]</scope>
    <source>
        <strain evidence="1 2">GBMRC 2024</strain>
    </source>
</reference>
<dbReference type="Proteomes" id="UP000477911">
    <property type="component" value="Unassembled WGS sequence"/>
</dbReference>
<gene>
    <name evidence="1" type="ORF">GR170_04200</name>
</gene>
<evidence type="ECO:0000313" key="1">
    <source>
        <dbReference type="EMBL" id="MXN17024.1"/>
    </source>
</evidence>
<sequence length="302" mass="33888">MAPGAWLRELAATSRRRGFFYPLGRRHFASFLMGNRTLLVSFETVPAMRSLTERAQPLGWKLAEEAGWSHLCLGAEHDTWFRAPEIADFFDALDEEAFFDQFDTVLFHGAGPCGYAACAYSAASPAATVLAIQPQATLTPARAGWDDRFPQARRIDFTHRYGYAPEMLDAARHAFILYDPDEPLDAMHAALFSCPHVTELRLRHMGDALQGALLSMELLHPLLRAAAEGSLSLRSFARAYRMRRNHVPYLRRLMARLDEAGHMPRADIVAANAARRLDLPRFRARAGRSRPQDARLAARVAE</sequence>
<evidence type="ECO:0000313" key="2">
    <source>
        <dbReference type="Proteomes" id="UP000477911"/>
    </source>
</evidence>
<dbReference type="EMBL" id="WUMU01000003">
    <property type="protein sequence ID" value="MXN17024.1"/>
    <property type="molecule type" value="Genomic_DNA"/>
</dbReference>
<dbReference type="AlphaFoldDB" id="A0A6L7FY70"/>
<comment type="caution">
    <text evidence="1">The sequence shown here is derived from an EMBL/GenBank/DDBJ whole genome shotgun (WGS) entry which is preliminary data.</text>
</comment>
<name>A0A6L7FY70_9RHOB</name>
<protein>
    <submittedName>
        <fullName evidence="1">Phosphoadenosine phosphosulfate reductase</fullName>
    </submittedName>
</protein>